<evidence type="ECO:0000259" key="1">
    <source>
        <dbReference type="Pfam" id="PF06985"/>
    </source>
</evidence>
<organism evidence="2 3">
    <name type="scientific">Apiospora saccharicola</name>
    <dbReference type="NCBI Taxonomy" id="335842"/>
    <lineage>
        <taxon>Eukaryota</taxon>
        <taxon>Fungi</taxon>
        <taxon>Dikarya</taxon>
        <taxon>Ascomycota</taxon>
        <taxon>Pezizomycotina</taxon>
        <taxon>Sordariomycetes</taxon>
        <taxon>Xylariomycetidae</taxon>
        <taxon>Amphisphaeriales</taxon>
        <taxon>Apiosporaceae</taxon>
        <taxon>Apiospora</taxon>
    </lineage>
</organism>
<dbReference type="Proteomes" id="UP001446871">
    <property type="component" value="Unassembled WGS sequence"/>
</dbReference>
<dbReference type="EMBL" id="JAQQWM010000007">
    <property type="protein sequence ID" value="KAK8057369.1"/>
    <property type="molecule type" value="Genomic_DNA"/>
</dbReference>
<comment type="caution">
    <text evidence="2">The sequence shown here is derived from an EMBL/GenBank/DDBJ whole genome shotgun (WGS) entry which is preliminary data.</text>
</comment>
<proteinExistence type="predicted"/>
<dbReference type="PANTHER" id="PTHR24148">
    <property type="entry name" value="ANKYRIN REPEAT DOMAIN-CONTAINING PROTEIN 39 HOMOLOG-RELATED"/>
    <property type="match status" value="1"/>
</dbReference>
<evidence type="ECO:0000313" key="2">
    <source>
        <dbReference type="EMBL" id="KAK8057369.1"/>
    </source>
</evidence>
<reference evidence="2 3" key="1">
    <citation type="submission" date="2023-01" db="EMBL/GenBank/DDBJ databases">
        <title>Analysis of 21 Apiospora genomes using comparative genomics revels a genus with tremendous synthesis potential of carbohydrate active enzymes and secondary metabolites.</title>
        <authorList>
            <person name="Sorensen T."/>
        </authorList>
    </citation>
    <scope>NUCLEOTIDE SEQUENCE [LARGE SCALE GENOMIC DNA]</scope>
    <source>
        <strain evidence="2 3">CBS 83171</strain>
    </source>
</reference>
<sequence>MQQVRHMGEIYEECTQCIAWMGEVRDDIALADADAAVQLLHYMIALSRADDSDSLPLPESLTDDAIPEANRALKSLSRLENAWWKRIWTVQEAVLPDDLTFQWGPLTLPWRTLMDATQTLCSSESSTFFAIDPPYDEVWDALIADTVWVDNAKIRDDEEYHMSTPFQLIHRGCFHRHRHGRGGSTGKWGGTPFAD</sequence>
<feature type="domain" description="Heterokaryon incompatibility" evidence="1">
    <location>
        <begin position="2"/>
        <end position="92"/>
    </location>
</feature>
<accession>A0ABR1UEP9</accession>
<dbReference type="PANTHER" id="PTHR24148:SF64">
    <property type="entry name" value="HETEROKARYON INCOMPATIBILITY DOMAIN-CONTAINING PROTEIN"/>
    <property type="match status" value="1"/>
</dbReference>
<gene>
    <name evidence="2" type="ORF">PG996_011306</name>
</gene>
<dbReference type="Pfam" id="PF06985">
    <property type="entry name" value="HET"/>
    <property type="match status" value="1"/>
</dbReference>
<dbReference type="InterPro" id="IPR052895">
    <property type="entry name" value="HetReg/Transcr_Mod"/>
</dbReference>
<dbReference type="InterPro" id="IPR010730">
    <property type="entry name" value="HET"/>
</dbReference>
<evidence type="ECO:0000313" key="3">
    <source>
        <dbReference type="Proteomes" id="UP001446871"/>
    </source>
</evidence>
<protein>
    <submittedName>
        <fullName evidence="2">HET-domain-containing protein</fullName>
    </submittedName>
</protein>
<name>A0ABR1UEP9_9PEZI</name>
<keyword evidence="3" id="KW-1185">Reference proteome</keyword>